<gene>
    <name evidence="1" type="ORF">CSUI_005806</name>
</gene>
<reference evidence="1 2" key="1">
    <citation type="journal article" date="2017" name="Int. J. Parasitol.">
        <title>The genome of the protozoan parasite Cystoisospora suis and a reverse vaccinology approach to identify vaccine candidates.</title>
        <authorList>
            <person name="Palmieri N."/>
            <person name="Shrestha A."/>
            <person name="Ruttkowski B."/>
            <person name="Beck T."/>
            <person name="Vogl C."/>
            <person name="Tomley F."/>
            <person name="Blake D.P."/>
            <person name="Joachim A."/>
        </authorList>
    </citation>
    <scope>NUCLEOTIDE SEQUENCE [LARGE SCALE GENOMIC DNA]</scope>
    <source>
        <strain evidence="1 2">Wien I</strain>
    </source>
</reference>
<dbReference type="AlphaFoldDB" id="A0A2C6K3Y6"/>
<dbReference type="VEuPathDB" id="ToxoDB:CSUI_005806"/>
<dbReference type="Proteomes" id="UP000221165">
    <property type="component" value="Unassembled WGS sequence"/>
</dbReference>
<sequence length="24" mass="2923">RRLSSKRSSYSELAQTYEFTERID</sequence>
<keyword evidence="2" id="KW-1185">Reference proteome</keyword>
<accession>A0A2C6K3Y6</accession>
<dbReference type="EMBL" id="MIGC01002812">
    <property type="protein sequence ID" value="PHJ20361.1"/>
    <property type="molecule type" value="Genomic_DNA"/>
</dbReference>
<feature type="non-terminal residue" evidence="1">
    <location>
        <position position="1"/>
    </location>
</feature>
<evidence type="ECO:0000313" key="2">
    <source>
        <dbReference type="Proteomes" id="UP000221165"/>
    </source>
</evidence>
<proteinExistence type="predicted"/>
<protein>
    <submittedName>
        <fullName evidence="1">Uncharacterized protein</fullName>
    </submittedName>
</protein>
<name>A0A2C6K3Y6_9APIC</name>
<comment type="caution">
    <text evidence="1">The sequence shown here is derived from an EMBL/GenBank/DDBJ whole genome shotgun (WGS) entry which is preliminary data.</text>
</comment>
<evidence type="ECO:0000313" key="1">
    <source>
        <dbReference type="EMBL" id="PHJ20361.1"/>
    </source>
</evidence>
<organism evidence="1 2">
    <name type="scientific">Cystoisospora suis</name>
    <dbReference type="NCBI Taxonomy" id="483139"/>
    <lineage>
        <taxon>Eukaryota</taxon>
        <taxon>Sar</taxon>
        <taxon>Alveolata</taxon>
        <taxon>Apicomplexa</taxon>
        <taxon>Conoidasida</taxon>
        <taxon>Coccidia</taxon>
        <taxon>Eucoccidiorida</taxon>
        <taxon>Eimeriorina</taxon>
        <taxon>Sarcocystidae</taxon>
        <taxon>Cystoisospora</taxon>
    </lineage>
</organism>